<feature type="domain" description="S1 motif" evidence="1">
    <location>
        <begin position="7"/>
        <end position="75"/>
    </location>
</feature>
<dbReference type="GeneID" id="75104919"/>
<protein>
    <submittedName>
        <fullName evidence="2">30S ribosomal protein S1</fullName>
    </submittedName>
    <submittedName>
        <fullName evidence="4">Small subunit ribosomal protein S1</fullName>
    </submittedName>
</protein>
<dbReference type="EMBL" id="CP101127">
    <property type="protein sequence ID" value="UTO26007.1"/>
    <property type="molecule type" value="Genomic_DNA"/>
</dbReference>
<sequence>MEKYKVGQIIKAQVKKVWRNVVYLYTADSKKCYLTIKEISDYKVADIEKLFKINSIKQLQIIDIDPLGDLIVSFKRIHPKELRNPFKYKLETENNNFEQLLDFVMKGIRYGK</sequence>
<organism evidence="4 7">
    <name type="scientific">Metamycoplasma hyosynoviae</name>
    <dbReference type="NCBI Taxonomy" id="29559"/>
    <lineage>
        <taxon>Bacteria</taxon>
        <taxon>Bacillati</taxon>
        <taxon>Mycoplasmatota</taxon>
        <taxon>Mycoplasmoidales</taxon>
        <taxon>Metamycoplasmataceae</taxon>
        <taxon>Metamycoplasma</taxon>
    </lineage>
</organism>
<dbReference type="EMBL" id="CP008748">
    <property type="protein sequence ID" value="ASI53674.1"/>
    <property type="molecule type" value="Genomic_DNA"/>
</dbReference>
<dbReference type="Proteomes" id="UP001233782">
    <property type="component" value="Unassembled WGS sequence"/>
</dbReference>
<dbReference type="SMART" id="SM00316">
    <property type="entry name" value="S1"/>
    <property type="match status" value="1"/>
</dbReference>
<dbReference type="GO" id="GO:0005840">
    <property type="term" value="C:ribosome"/>
    <property type="evidence" value="ECO:0007669"/>
    <property type="project" value="UniProtKB-KW"/>
</dbReference>
<dbReference type="Proteomes" id="UP000264882">
    <property type="component" value="Chromosome"/>
</dbReference>
<dbReference type="PROSITE" id="PS50126">
    <property type="entry name" value="S1"/>
    <property type="match status" value="1"/>
</dbReference>
<evidence type="ECO:0000313" key="4">
    <source>
        <dbReference type="EMBL" id="TDU98161.1"/>
    </source>
</evidence>
<evidence type="ECO:0000313" key="3">
    <source>
        <dbReference type="EMBL" id="MDI3047819.1"/>
    </source>
</evidence>
<gene>
    <name evidence="4" type="ORF">JN03_0185</name>
    <name evidence="2" type="ORF">MHSN_00355</name>
    <name evidence="5" type="ORF">NMG93_00360</name>
    <name evidence="3" type="ORF">QJ129_00895</name>
</gene>
<reference evidence="5" key="3">
    <citation type="submission" date="2022-07" db="EMBL/GenBank/DDBJ databases">
        <title>Complete genome of Mycoplasma hyosynoviae B1.</title>
        <authorList>
            <person name="Spergser J."/>
        </authorList>
    </citation>
    <scope>NUCLEOTIDE SEQUENCE</scope>
    <source>
        <strain evidence="5">B1</strain>
    </source>
</reference>
<dbReference type="SUPFAM" id="SSF50249">
    <property type="entry name" value="Nucleic acid-binding proteins"/>
    <property type="match status" value="1"/>
</dbReference>
<reference evidence="4 7" key="2">
    <citation type="submission" date="2019-03" db="EMBL/GenBank/DDBJ databases">
        <title>Genomic Encyclopedia of Archaeal and Bacterial Type Strains, Phase II (KMG-II): from individual species to whole genera.</title>
        <authorList>
            <person name="Goeker M."/>
        </authorList>
    </citation>
    <scope>NUCLEOTIDE SEQUENCE [LARGE SCALE GENOMIC DNA]</scope>
    <source>
        <strain evidence="4 7">ATCC 25591</strain>
    </source>
</reference>
<dbReference type="EMBL" id="JASBCP010000001">
    <property type="protein sequence ID" value="MDI3047819.1"/>
    <property type="molecule type" value="Genomic_DNA"/>
</dbReference>
<reference evidence="3" key="4">
    <citation type="submission" date="2023-04" db="EMBL/GenBank/DDBJ databases">
        <title>Genomes of recent Mycoplasma hyosynoviae isolates 2023.</title>
        <authorList>
            <person name="Spergser J."/>
        </authorList>
    </citation>
    <scope>NUCLEOTIDE SEQUENCE</scope>
    <source>
        <strain evidence="3">SN1J23N</strain>
    </source>
</reference>
<dbReference type="AlphaFoldDB" id="A0A063YD54"/>
<dbReference type="GO" id="GO:0003676">
    <property type="term" value="F:nucleic acid binding"/>
    <property type="evidence" value="ECO:0007669"/>
    <property type="project" value="InterPro"/>
</dbReference>
<evidence type="ECO:0000313" key="2">
    <source>
        <dbReference type="EMBL" id="ASI53674.1"/>
    </source>
</evidence>
<dbReference type="OrthoDB" id="398273at2"/>
<dbReference type="RefSeq" id="WP_036439989.1">
    <property type="nucleotide sequence ID" value="NZ_CP008748.1"/>
</dbReference>
<keyword evidence="6" id="KW-1185">Reference proteome</keyword>
<keyword evidence="4" id="KW-0689">Ribosomal protein</keyword>
<reference evidence="2 6" key="1">
    <citation type="submission" date="2014-06" db="EMBL/GenBank/DDBJ databases">
        <title>The Whole Genome Sequence of Mycoplasma hyosynoviae strain ATCC 27095.</title>
        <authorList>
            <person name="Calcutt M.J."/>
            <person name="Foecking M.F."/>
        </authorList>
    </citation>
    <scope>NUCLEOTIDE SEQUENCE [LARGE SCALE GENOMIC DNA]</scope>
    <source>
        <strain evidence="2 6">M60</strain>
    </source>
</reference>
<evidence type="ECO:0000313" key="7">
    <source>
        <dbReference type="Proteomes" id="UP000294882"/>
    </source>
</evidence>
<accession>A0A063YD54</accession>
<evidence type="ECO:0000313" key="6">
    <source>
        <dbReference type="Proteomes" id="UP000264882"/>
    </source>
</evidence>
<proteinExistence type="predicted"/>
<keyword evidence="4" id="KW-0687">Ribonucleoprotein</keyword>
<dbReference type="Proteomes" id="UP001059349">
    <property type="component" value="Chromosome"/>
</dbReference>
<dbReference type="KEGG" id="mhyv:MHSN_00355"/>
<dbReference type="Proteomes" id="UP000294882">
    <property type="component" value="Unassembled WGS sequence"/>
</dbReference>
<dbReference type="InterPro" id="IPR003029">
    <property type="entry name" value="S1_domain"/>
</dbReference>
<dbReference type="EMBL" id="SOCH01000002">
    <property type="protein sequence ID" value="TDU98161.1"/>
    <property type="molecule type" value="Genomic_DNA"/>
</dbReference>
<dbReference type="Gene3D" id="2.40.50.140">
    <property type="entry name" value="Nucleic acid-binding proteins"/>
    <property type="match status" value="1"/>
</dbReference>
<dbReference type="InterPro" id="IPR012340">
    <property type="entry name" value="NA-bd_OB-fold"/>
</dbReference>
<name>A0A063YD54_9BACT</name>
<evidence type="ECO:0000259" key="1">
    <source>
        <dbReference type="PROSITE" id="PS50126"/>
    </source>
</evidence>
<evidence type="ECO:0000313" key="5">
    <source>
        <dbReference type="EMBL" id="UTO26007.1"/>
    </source>
</evidence>